<dbReference type="InterPro" id="IPR000515">
    <property type="entry name" value="MetI-like"/>
</dbReference>
<dbReference type="PANTHER" id="PTHR30193">
    <property type="entry name" value="ABC TRANSPORTER PERMEASE PROTEIN"/>
    <property type="match status" value="1"/>
</dbReference>
<dbReference type="SUPFAM" id="SSF161098">
    <property type="entry name" value="MetI-like"/>
    <property type="match status" value="1"/>
</dbReference>
<feature type="transmembrane region" description="Helical" evidence="7">
    <location>
        <begin position="251"/>
        <end position="274"/>
    </location>
</feature>
<reference evidence="9 10" key="1">
    <citation type="submission" date="2023-05" db="EMBL/GenBank/DDBJ databases">
        <title>Microbacterium dauci sp.nov., Isolated from Carrot Rhizosphere Soil.</title>
        <authorList>
            <person name="Xiao Z."/>
            <person name="Zheng J."/>
        </authorList>
    </citation>
    <scope>NUCLEOTIDE SEQUENCE [LARGE SCALE GENOMIC DNA]</scope>
    <source>
        <strain evidence="9 10">LX3-4</strain>
    </source>
</reference>
<name>A0ABT6ZE77_9MICO</name>
<comment type="caution">
    <text evidence="9">The sequence shown here is derived from an EMBL/GenBank/DDBJ whole genome shotgun (WGS) entry which is preliminary data.</text>
</comment>
<dbReference type="EMBL" id="JASJND010000005">
    <property type="protein sequence ID" value="MDJ1114471.1"/>
    <property type="molecule type" value="Genomic_DNA"/>
</dbReference>
<evidence type="ECO:0000256" key="2">
    <source>
        <dbReference type="ARBA" id="ARBA00022448"/>
    </source>
</evidence>
<evidence type="ECO:0000313" key="10">
    <source>
        <dbReference type="Proteomes" id="UP001321481"/>
    </source>
</evidence>
<keyword evidence="5 7" id="KW-1133">Transmembrane helix</keyword>
<evidence type="ECO:0000256" key="4">
    <source>
        <dbReference type="ARBA" id="ARBA00022692"/>
    </source>
</evidence>
<comment type="similarity">
    <text evidence="7">Belongs to the binding-protein-dependent transport system permease family.</text>
</comment>
<dbReference type="InterPro" id="IPR035906">
    <property type="entry name" value="MetI-like_sf"/>
</dbReference>
<evidence type="ECO:0000256" key="3">
    <source>
        <dbReference type="ARBA" id="ARBA00022475"/>
    </source>
</evidence>
<keyword evidence="6 7" id="KW-0472">Membrane</keyword>
<keyword evidence="2 7" id="KW-0813">Transport</keyword>
<keyword evidence="10" id="KW-1185">Reference proteome</keyword>
<evidence type="ECO:0000256" key="7">
    <source>
        <dbReference type="RuleBase" id="RU363032"/>
    </source>
</evidence>
<protein>
    <submittedName>
        <fullName evidence="9">Sugar ABC transporter permease</fullName>
    </submittedName>
</protein>
<dbReference type="Proteomes" id="UP001321481">
    <property type="component" value="Unassembled WGS sequence"/>
</dbReference>
<comment type="subcellular location">
    <subcellularLocation>
        <location evidence="1 7">Cell membrane</location>
        <topology evidence="1 7">Multi-pass membrane protein</topology>
    </subcellularLocation>
</comment>
<dbReference type="Pfam" id="PF00528">
    <property type="entry name" value="BPD_transp_1"/>
    <property type="match status" value="1"/>
</dbReference>
<evidence type="ECO:0000256" key="6">
    <source>
        <dbReference type="ARBA" id="ARBA00023136"/>
    </source>
</evidence>
<feature type="transmembrane region" description="Helical" evidence="7">
    <location>
        <begin position="146"/>
        <end position="170"/>
    </location>
</feature>
<dbReference type="PROSITE" id="PS50928">
    <property type="entry name" value="ABC_TM1"/>
    <property type="match status" value="1"/>
</dbReference>
<sequence>MSLAFIVPAMAIYAIAVIYPTLAGGLYAFTDWRGGADAEFTGFANFAQLLADPRSSSALVNTLVIAAVCTVAQTVIGLALALALHSRLRSRNALRTLFFAPALLPAIIVGFLWQFLLTPNGPLNSILEGVGLGMLTQNWLGDTDTALGAVIIVILWQNVGITMVIYLAGLEGIPAEVHEAAQIDGAGVARRVISVTVPLLGTATTISVALTLISSLKIFDQVFAMTYGGPGFATETLTTIMYKEAFVSGRFGYGAAIALVLTMIVVGLAMLQMWGSRRLEVRQ</sequence>
<feature type="transmembrane region" description="Helical" evidence="7">
    <location>
        <begin position="12"/>
        <end position="30"/>
    </location>
</feature>
<evidence type="ECO:0000259" key="8">
    <source>
        <dbReference type="PROSITE" id="PS50928"/>
    </source>
</evidence>
<feature type="transmembrane region" description="Helical" evidence="7">
    <location>
        <begin position="58"/>
        <end position="84"/>
    </location>
</feature>
<evidence type="ECO:0000256" key="5">
    <source>
        <dbReference type="ARBA" id="ARBA00022989"/>
    </source>
</evidence>
<dbReference type="PANTHER" id="PTHR30193:SF41">
    <property type="entry name" value="DIACETYLCHITOBIOSE UPTAKE SYSTEM PERMEASE PROTEIN NGCF"/>
    <property type="match status" value="1"/>
</dbReference>
<proteinExistence type="inferred from homology"/>
<evidence type="ECO:0000256" key="1">
    <source>
        <dbReference type="ARBA" id="ARBA00004651"/>
    </source>
</evidence>
<feature type="domain" description="ABC transmembrane type-1" evidence="8">
    <location>
        <begin position="59"/>
        <end position="272"/>
    </location>
</feature>
<feature type="transmembrane region" description="Helical" evidence="7">
    <location>
        <begin position="191"/>
        <end position="213"/>
    </location>
</feature>
<organism evidence="9 10">
    <name type="scientific">Microbacterium dauci</name>
    <dbReference type="NCBI Taxonomy" id="3048008"/>
    <lineage>
        <taxon>Bacteria</taxon>
        <taxon>Bacillati</taxon>
        <taxon>Actinomycetota</taxon>
        <taxon>Actinomycetes</taxon>
        <taxon>Micrococcales</taxon>
        <taxon>Microbacteriaceae</taxon>
        <taxon>Microbacterium</taxon>
    </lineage>
</organism>
<dbReference type="Gene3D" id="1.10.3720.10">
    <property type="entry name" value="MetI-like"/>
    <property type="match status" value="1"/>
</dbReference>
<dbReference type="InterPro" id="IPR051393">
    <property type="entry name" value="ABC_transporter_permease"/>
</dbReference>
<feature type="transmembrane region" description="Helical" evidence="7">
    <location>
        <begin position="96"/>
        <end position="116"/>
    </location>
</feature>
<keyword evidence="4 7" id="KW-0812">Transmembrane</keyword>
<accession>A0ABT6ZE77</accession>
<keyword evidence="3" id="KW-1003">Cell membrane</keyword>
<dbReference type="CDD" id="cd06261">
    <property type="entry name" value="TM_PBP2"/>
    <property type="match status" value="1"/>
</dbReference>
<dbReference type="RefSeq" id="WP_283716091.1">
    <property type="nucleotide sequence ID" value="NZ_JASJND010000005.1"/>
</dbReference>
<gene>
    <name evidence="9" type="ORF">QNI14_08395</name>
</gene>
<evidence type="ECO:0000313" key="9">
    <source>
        <dbReference type="EMBL" id="MDJ1114471.1"/>
    </source>
</evidence>